<dbReference type="Proteomes" id="UP000002007">
    <property type="component" value="Chromosome"/>
</dbReference>
<evidence type="ECO:0000256" key="3">
    <source>
        <dbReference type="ARBA" id="ARBA00012328"/>
    </source>
</evidence>
<comment type="subcellular location">
    <subcellularLocation>
        <location evidence="1 12">Cytoplasm</location>
    </subcellularLocation>
</comment>
<evidence type="ECO:0000256" key="2">
    <source>
        <dbReference type="ARBA" id="ARBA00005528"/>
    </source>
</evidence>
<protein>
    <recommendedName>
        <fullName evidence="4 12">Ribosomal RNA small subunit methyltransferase E</fullName>
        <ecNumber evidence="3 12">2.1.1.193</ecNumber>
    </recommendedName>
</protein>
<dbReference type="Gene3D" id="3.40.1280.10">
    <property type="match status" value="1"/>
</dbReference>
<evidence type="ECO:0000256" key="12">
    <source>
        <dbReference type="PIRNR" id="PIRNR015601"/>
    </source>
</evidence>
<keyword evidence="5 12" id="KW-0963">Cytoplasm</keyword>
<dbReference type="EC" id="2.1.1.193" evidence="3 12"/>
<dbReference type="InterPro" id="IPR015947">
    <property type="entry name" value="PUA-like_sf"/>
</dbReference>
<keyword evidence="9 12" id="KW-0949">S-adenosyl-L-methionine</keyword>
<dbReference type="AlphaFoldDB" id="A9WQS9"/>
<comment type="catalytic activity">
    <reaction evidence="11 12">
        <text>uridine(1498) in 16S rRNA + S-adenosyl-L-methionine = N(3)-methyluridine(1498) in 16S rRNA + S-adenosyl-L-homocysteine + H(+)</text>
        <dbReference type="Rhea" id="RHEA:42920"/>
        <dbReference type="Rhea" id="RHEA-COMP:10283"/>
        <dbReference type="Rhea" id="RHEA-COMP:10284"/>
        <dbReference type="ChEBI" id="CHEBI:15378"/>
        <dbReference type="ChEBI" id="CHEBI:57856"/>
        <dbReference type="ChEBI" id="CHEBI:59789"/>
        <dbReference type="ChEBI" id="CHEBI:65315"/>
        <dbReference type="ChEBI" id="CHEBI:74502"/>
        <dbReference type="EC" id="2.1.1.193"/>
    </reaction>
</comment>
<comment type="similarity">
    <text evidence="2 12">Belongs to the RNA methyltransferase RsmE family.</text>
</comment>
<dbReference type="InterPro" id="IPR029028">
    <property type="entry name" value="Alpha/beta_knot_MTases"/>
</dbReference>
<dbReference type="Gene3D" id="2.40.240.20">
    <property type="entry name" value="Hypothetical PUA domain-like, domain 1"/>
    <property type="match status" value="1"/>
</dbReference>
<dbReference type="InterPro" id="IPR029026">
    <property type="entry name" value="tRNA_m1G_MTases_N"/>
</dbReference>
<evidence type="ECO:0000256" key="8">
    <source>
        <dbReference type="ARBA" id="ARBA00022679"/>
    </source>
</evidence>
<dbReference type="Pfam" id="PF04452">
    <property type="entry name" value="Methyltrans_RNA"/>
    <property type="match status" value="1"/>
</dbReference>
<keyword evidence="7 12" id="KW-0489">Methyltransferase</keyword>
<dbReference type="EMBL" id="CP000910">
    <property type="protein sequence ID" value="ABY23658.1"/>
    <property type="molecule type" value="Genomic_DNA"/>
</dbReference>
<organism evidence="15 16">
    <name type="scientific">Renibacterium salmoninarum (strain ATCC 33209 / DSM 20767 / JCM 11484 / NBRC 15589 / NCIMB 2235)</name>
    <dbReference type="NCBI Taxonomy" id="288705"/>
    <lineage>
        <taxon>Bacteria</taxon>
        <taxon>Bacillati</taxon>
        <taxon>Actinomycetota</taxon>
        <taxon>Actinomycetes</taxon>
        <taxon>Micrococcales</taxon>
        <taxon>Micrococcaceae</taxon>
        <taxon>Renibacterium</taxon>
    </lineage>
</organism>
<dbReference type="GO" id="GO:0070475">
    <property type="term" value="P:rRNA base methylation"/>
    <property type="evidence" value="ECO:0007669"/>
    <property type="project" value="TreeGrafter"/>
</dbReference>
<dbReference type="PANTHER" id="PTHR30027">
    <property type="entry name" value="RIBOSOMAL RNA SMALL SUBUNIT METHYLTRANSFERASE E"/>
    <property type="match status" value="1"/>
</dbReference>
<feature type="domain" description="Ribosomal RNA small subunit methyltransferase E methyltransferase" evidence="13">
    <location>
        <begin position="79"/>
        <end position="244"/>
    </location>
</feature>
<keyword evidence="16" id="KW-1185">Reference proteome</keyword>
<feature type="domain" description="Ribosomal RNA small subunit methyltransferase E PUA-like" evidence="14">
    <location>
        <begin position="24"/>
        <end position="70"/>
    </location>
</feature>
<dbReference type="NCBIfam" id="TIGR00046">
    <property type="entry name" value="RsmE family RNA methyltransferase"/>
    <property type="match status" value="1"/>
</dbReference>
<accession>A9WQS9</accession>
<keyword evidence="6 12" id="KW-0698">rRNA processing</keyword>
<keyword evidence="8 12" id="KW-0808">Transferase</keyword>
<evidence type="ECO:0000259" key="13">
    <source>
        <dbReference type="Pfam" id="PF04452"/>
    </source>
</evidence>
<dbReference type="PANTHER" id="PTHR30027:SF3">
    <property type="entry name" value="16S RRNA (URACIL(1498)-N(3))-METHYLTRANSFERASE"/>
    <property type="match status" value="1"/>
</dbReference>
<evidence type="ECO:0000313" key="15">
    <source>
        <dbReference type="EMBL" id="ABY23658.1"/>
    </source>
</evidence>
<dbReference type="STRING" id="288705.RSal33209_1925"/>
<dbReference type="PIRSF" id="PIRSF015601">
    <property type="entry name" value="MTase_slr0722"/>
    <property type="match status" value="1"/>
</dbReference>
<evidence type="ECO:0000313" key="16">
    <source>
        <dbReference type="Proteomes" id="UP000002007"/>
    </source>
</evidence>
<dbReference type="CDD" id="cd18084">
    <property type="entry name" value="RsmE-like"/>
    <property type="match status" value="1"/>
</dbReference>
<evidence type="ECO:0000256" key="11">
    <source>
        <dbReference type="ARBA" id="ARBA00047944"/>
    </source>
</evidence>
<dbReference type="RefSeq" id="WP_012245328.1">
    <property type="nucleotide sequence ID" value="NC_010168.1"/>
</dbReference>
<dbReference type="HOGENOM" id="CLU_067442_2_0_11"/>
<dbReference type="InterPro" id="IPR046886">
    <property type="entry name" value="RsmE_MTase_dom"/>
</dbReference>
<evidence type="ECO:0000256" key="4">
    <source>
        <dbReference type="ARBA" id="ARBA00013673"/>
    </source>
</evidence>
<evidence type="ECO:0000256" key="9">
    <source>
        <dbReference type="ARBA" id="ARBA00022691"/>
    </source>
</evidence>
<dbReference type="NCBIfam" id="NF008693">
    <property type="entry name" value="PRK11713.2-3"/>
    <property type="match status" value="1"/>
</dbReference>
<dbReference type="InterPro" id="IPR046887">
    <property type="entry name" value="RsmE_PUA-like"/>
</dbReference>
<evidence type="ECO:0000259" key="14">
    <source>
        <dbReference type="Pfam" id="PF20260"/>
    </source>
</evidence>
<reference evidence="16" key="1">
    <citation type="journal article" date="2008" name="J. Bacteriol.">
        <title>Genome sequence of the fish pathogen Renibacterium salmoninarum suggests reductive evolution away from an environmental Arthrobacter ancestor.</title>
        <authorList>
            <person name="Wiens G.D."/>
            <person name="Rockey D.D."/>
            <person name="Wu Z."/>
            <person name="Chang J."/>
            <person name="Levy R."/>
            <person name="Crane S."/>
            <person name="Chen D.S."/>
            <person name="Capri G.R."/>
            <person name="Burnett J.R."/>
            <person name="Sudheesh P.S."/>
            <person name="Schipma M.J."/>
            <person name="Burd H."/>
            <person name="Bhattacharyya A."/>
            <person name="Rhodes L.D."/>
            <person name="Kaul R."/>
            <person name="Strom M.S."/>
        </authorList>
    </citation>
    <scope>NUCLEOTIDE SEQUENCE [LARGE SCALE GENOMIC DNA]</scope>
    <source>
        <strain evidence="16">ATCC 33209 / DSM 20767 / JCM 11484 / NBRC 15589 / NCIMB 2235</strain>
    </source>
</reference>
<evidence type="ECO:0000256" key="6">
    <source>
        <dbReference type="ARBA" id="ARBA00022552"/>
    </source>
</evidence>
<dbReference type="SUPFAM" id="SSF88697">
    <property type="entry name" value="PUA domain-like"/>
    <property type="match status" value="1"/>
</dbReference>
<dbReference type="SUPFAM" id="SSF75217">
    <property type="entry name" value="alpha/beta knot"/>
    <property type="match status" value="1"/>
</dbReference>
<evidence type="ECO:0000256" key="1">
    <source>
        <dbReference type="ARBA" id="ARBA00004496"/>
    </source>
</evidence>
<sequence length="256" mass="27847">MTNPVFFADAASIADLEPGDDFELAGDEGHHAATVKRIAVDEHLDIVDGVGLRLNCIVLQTAPGTLTVRVQSRLAEPAPQPRLVLVQALAKDGRDELAIETATELGVDAVIPWQADRSIVRWRPERVEKSMAKWAKTIQAATKQARRARTPLLLDPVDSPGLVKRIALLPKSRMLVLHEEATTDLLQLVDQYKDVEELLLVVGPEGGMSDRELELFSSAGSEKLRLGPHVLRSSTAGPAAVVLLSEALGRWRVTLS</sequence>
<name>A9WQS9_RENSM</name>
<proteinExistence type="inferred from homology"/>
<comment type="function">
    <text evidence="10 12">Specifically methylates the N3 position of the uracil ring of uridine 1498 (m3U1498) in 16S rRNA. Acts on the fully assembled 30S ribosomal subunit.</text>
</comment>
<dbReference type="KEGG" id="rsa:RSal33209_1925"/>
<evidence type="ECO:0000256" key="10">
    <source>
        <dbReference type="ARBA" id="ARBA00025699"/>
    </source>
</evidence>
<evidence type="ECO:0000256" key="7">
    <source>
        <dbReference type="ARBA" id="ARBA00022603"/>
    </source>
</evidence>
<gene>
    <name evidence="15" type="ordered locus">RSal33209_1925</name>
</gene>
<dbReference type="Pfam" id="PF20260">
    <property type="entry name" value="PUA_4"/>
    <property type="match status" value="1"/>
</dbReference>
<dbReference type="InterPro" id="IPR006700">
    <property type="entry name" value="RsmE"/>
</dbReference>
<dbReference type="eggNOG" id="COG1385">
    <property type="taxonomic scope" value="Bacteria"/>
</dbReference>
<dbReference type="GO" id="GO:0005737">
    <property type="term" value="C:cytoplasm"/>
    <property type="evidence" value="ECO:0007669"/>
    <property type="project" value="UniProtKB-SubCell"/>
</dbReference>
<evidence type="ECO:0000256" key="5">
    <source>
        <dbReference type="ARBA" id="ARBA00022490"/>
    </source>
</evidence>
<dbReference type="GO" id="GO:0070042">
    <property type="term" value="F:rRNA (uridine-N3-)-methyltransferase activity"/>
    <property type="evidence" value="ECO:0007669"/>
    <property type="project" value="TreeGrafter"/>
</dbReference>